<dbReference type="AlphaFoldDB" id="K1SCX5"/>
<dbReference type="InterPro" id="IPR028098">
    <property type="entry name" value="Glyco_trans_4-like_N"/>
</dbReference>
<dbReference type="SUPFAM" id="SSF53756">
    <property type="entry name" value="UDP-Glycosyltransferase/glycogen phosphorylase"/>
    <property type="match status" value="1"/>
</dbReference>
<dbReference type="Gene3D" id="3.40.50.2000">
    <property type="entry name" value="Glycogen Phosphorylase B"/>
    <property type="match status" value="1"/>
</dbReference>
<dbReference type="GO" id="GO:0016740">
    <property type="term" value="F:transferase activity"/>
    <property type="evidence" value="ECO:0007669"/>
    <property type="project" value="UniProtKB-KW"/>
</dbReference>
<gene>
    <name evidence="2" type="ORF">OBE_13565</name>
</gene>
<feature type="domain" description="Glycosyltransferase subfamily 4-like N-terminal" evidence="1">
    <location>
        <begin position="8"/>
        <end position="98"/>
    </location>
</feature>
<accession>K1SCX5</accession>
<comment type="caution">
    <text evidence="2">The sequence shown here is derived from an EMBL/GenBank/DDBJ whole genome shotgun (WGS) entry which is preliminary data.</text>
</comment>
<feature type="non-terminal residue" evidence="2">
    <location>
        <position position="1"/>
    </location>
</feature>
<sequence>SSVHPLTLVAGLKLAKRSNVPCICEIRDLWPETFLDFGFTKKNLIIKALYAMEKWIYKKADALIFTMEGGKDYIKEKHWEDSVDLSKVFYINNGVDLDVYYKNIRDNTYIDKDLENNETFKVIYTGSIRPANGVENIIKCARHINKMK</sequence>
<name>K1SCX5_9ZZZZ</name>
<organism evidence="2">
    <name type="scientific">human gut metagenome</name>
    <dbReference type="NCBI Taxonomy" id="408170"/>
    <lineage>
        <taxon>unclassified sequences</taxon>
        <taxon>metagenomes</taxon>
        <taxon>organismal metagenomes</taxon>
    </lineage>
</organism>
<reference evidence="2" key="1">
    <citation type="journal article" date="2013" name="Environ. Microbiol.">
        <title>Microbiota from the distal guts of lean and obese adolescents exhibit partial functional redundancy besides clear differences in community structure.</title>
        <authorList>
            <person name="Ferrer M."/>
            <person name="Ruiz A."/>
            <person name="Lanza F."/>
            <person name="Haange S.B."/>
            <person name="Oberbach A."/>
            <person name="Till H."/>
            <person name="Bargiela R."/>
            <person name="Campoy C."/>
            <person name="Segura M.T."/>
            <person name="Richter M."/>
            <person name="von Bergen M."/>
            <person name="Seifert J."/>
            <person name="Suarez A."/>
        </authorList>
    </citation>
    <scope>NUCLEOTIDE SEQUENCE</scope>
</reference>
<dbReference type="EMBL" id="AJWZ01009363">
    <property type="protein sequence ID" value="EKC51525.1"/>
    <property type="molecule type" value="Genomic_DNA"/>
</dbReference>
<evidence type="ECO:0000259" key="1">
    <source>
        <dbReference type="Pfam" id="PF13439"/>
    </source>
</evidence>
<protein>
    <submittedName>
        <fullName evidence="2">Glycosyltransferase</fullName>
    </submittedName>
</protein>
<dbReference type="Pfam" id="PF13439">
    <property type="entry name" value="Glyco_transf_4"/>
    <property type="match status" value="1"/>
</dbReference>
<evidence type="ECO:0000313" key="2">
    <source>
        <dbReference type="EMBL" id="EKC51525.1"/>
    </source>
</evidence>
<proteinExistence type="predicted"/>
<keyword evidence="2" id="KW-0808">Transferase</keyword>